<organism evidence="3 4">
    <name type="scientific">Raineyella antarctica</name>
    <dbReference type="NCBI Taxonomy" id="1577474"/>
    <lineage>
        <taxon>Bacteria</taxon>
        <taxon>Bacillati</taxon>
        <taxon>Actinomycetota</taxon>
        <taxon>Actinomycetes</taxon>
        <taxon>Propionibacteriales</taxon>
        <taxon>Propionibacteriaceae</taxon>
        <taxon>Raineyella</taxon>
    </lineage>
</organism>
<dbReference type="RefSeq" id="WP_092606489.1">
    <property type="nucleotide sequence ID" value="NZ_FMYF01000002.1"/>
</dbReference>
<protein>
    <submittedName>
        <fullName evidence="3">Arsenite efflux ATP-binding protein ArsA</fullName>
    </submittedName>
</protein>
<dbReference type="InterPro" id="IPR027417">
    <property type="entry name" value="P-loop_NTPase"/>
</dbReference>
<dbReference type="Pfam" id="PF02374">
    <property type="entry name" value="ArsA_ATPase"/>
    <property type="match status" value="3"/>
</dbReference>
<dbReference type="AlphaFoldDB" id="A0A1G6GFE2"/>
<feature type="domain" description="AAA+ ATPase" evidence="2">
    <location>
        <begin position="343"/>
        <end position="537"/>
    </location>
</feature>
<dbReference type="NCBIfam" id="TIGR00345">
    <property type="entry name" value="GET3_arsA_TRC40"/>
    <property type="match status" value="1"/>
</dbReference>
<dbReference type="GO" id="GO:0015446">
    <property type="term" value="F:ATPase-coupled arsenite transmembrane transporter activity"/>
    <property type="evidence" value="ECO:0007669"/>
    <property type="project" value="InterPro"/>
</dbReference>
<feature type="domain" description="AAA+ ATPase" evidence="2">
    <location>
        <begin position="9"/>
        <end position="283"/>
    </location>
</feature>
<proteinExistence type="inferred from homology"/>
<keyword evidence="3" id="KW-0547">Nucleotide-binding</keyword>
<dbReference type="PANTHER" id="PTHR10803:SF3">
    <property type="entry name" value="ATPASE GET3"/>
    <property type="match status" value="1"/>
</dbReference>
<dbReference type="InterPro" id="IPR016300">
    <property type="entry name" value="ATPase_ArsA/GET3"/>
</dbReference>
<dbReference type="InterPro" id="IPR027541">
    <property type="entry name" value="Ars_ATPase"/>
</dbReference>
<evidence type="ECO:0000313" key="4">
    <source>
        <dbReference type="Proteomes" id="UP000199086"/>
    </source>
</evidence>
<evidence type="ECO:0000259" key="2">
    <source>
        <dbReference type="SMART" id="SM00382"/>
    </source>
</evidence>
<dbReference type="PIRSF" id="PIRSF001327">
    <property type="entry name" value="Arsenical_pump-driving_ATPase"/>
    <property type="match status" value="1"/>
</dbReference>
<dbReference type="NCBIfam" id="TIGR04291">
    <property type="entry name" value="arsen_driv_ArsA"/>
    <property type="match status" value="1"/>
</dbReference>
<name>A0A1G6GFE2_9ACTN</name>
<dbReference type="Proteomes" id="UP000199086">
    <property type="component" value="Unassembled WGS sequence"/>
</dbReference>
<dbReference type="InterPro" id="IPR003593">
    <property type="entry name" value="AAA+_ATPase"/>
</dbReference>
<dbReference type="SMART" id="SM00382">
    <property type="entry name" value="AAA"/>
    <property type="match status" value="2"/>
</dbReference>
<reference evidence="3 4" key="1">
    <citation type="submission" date="2016-06" db="EMBL/GenBank/DDBJ databases">
        <authorList>
            <person name="Olsen C.W."/>
            <person name="Carey S."/>
            <person name="Hinshaw L."/>
            <person name="Karasin A.I."/>
        </authorList>
    </citation>
    <scope>NUCLEOTIDE SEQUENCE [LARGE SCALE GENOMIC DNA]</scope>
    <source>
        <strain evidence="3 4">LZ-22</strain>
    </source>
</reference>
<evidence type="ECO:0000313" key="3">
    <source>
        <dbReference type="EMBL" id="SDB80465.1"/>
    </source>
</evidence>
<dbReference type="PANTHER" id="PTHR10803">
    <property type="entry name" value="ARSENICAL PUMP-DRIVING ATPASE ARSENITE-TRANSLOCATING ATPASE"/>
    <property type="match status" value="1"/>
</dbReference>
<dbReference type="SUPFAM" id="SSF52540">
    <property type="entry name" value="P-loop containing nucleoside triphosphate hydrolases"/>
    <property type="match status" value="2"/>
</dbReference>
<dbReference type="EMBL" id="FMYF01000002">
    <property type="protein sequence ID" value="SDB80465.1"/>
    <property type="molecule type" value="Genomic_DNA"/>
</dbReference>
<dbReference type="GO" id="GO:0016887">
    <property type="term" value="F:ATP hydrolysis activity"/>
    <property type="evidence" value="ECO:0007669"/>
    <property type="project" value="InterPro"/>
</dbReference>
<dbReference type="GO" id="GO:0005524">
    <property type="term" value="F:ATP binding"/>
    <property type="evidence" value="ECO:0007669"/>
    <property type="project" value="UniProtKB-KW"/>
</dbReference>
<keyword evidence="3" id="KW-0067">ATP-binding</keyword>
<accession>A0A1G6GFE2</accession>
<dbReference type="STRING" id="1577474.GA0111570_102255"/>
<gene>
    <name evidence="3" type="ORF">GA0111570_102255</name>
</gene>
<keyword evidence="4" id="KW-1185">Reference proteome</keyword>
<dbReference type="CDD" id="cd02035">
    <property type="entry name" value="ArsA"/>
    <property type="match status" value="2"/>
</dbReference>
<dbReference type="InterPro" id="IPR025723">
    <property type="entry name" value="ArsA/GET3_ATPase-like"/>
</dbReference>
<dbReference type="Gene3D" id="3.40.50.300">
    <property type="entry name" value="P-loop containing nucleotide triphosphate hydrolases"/>
    <property type="match status" value="2"/>
</dbReference>
<comment type="similarity">
    <text evidence="1">Belongs to the arsA ATPase family.</text>
</comment>
<evidence type="ECO:0000256" key="1">
    <source>
        <dbReference type="ARBA" id="ARBA00011040"/>
    </source>
</evidence>
<sequence>MALNLLTDVPRFLFFTGKGGVGKTSLACSTAVHLAEAGKRVLLVSTDPASNVGQVFATELATTPRPIPAVAGLDALETDPDVAAEAYREKIVGPVRDLLPATEIAAITEGLSGSCTTEIASFNEFTDLLADPASTAAYDHVIFDTAPTGHTIRLLALPGDWSNFIETGKGVAACLGPMSGLEKHRDAYAGAVAALADPERTRLVLVARPDRSSLDEAARAAVELADRGMRRQYLVLNAVLPPDAVQGDDLAAALAARQQEALRELPEALRDLPQDRIGLRPGNVVGVPALRDLLAAHDGAPALADGAAHEDRADEPPLGVAYDLPAGLPVGLDALVDELAENDHGLVMCLGKGGVGKTTVAAAIAVALARRGHRVHLTTTDPAGRPEGVVRDPVDNLTVTRIDPGEAIAAYRDRVMRTKGAHLDADGRAQLAEDLLSPCNGEVAVFHAFSRILTQATRQFVVVDTAPTGHTLLLLDSTGSYHREVVRSMGPVQHFTTPLMRLQDPGLTRLVLVTLPETTPVLEARELEQDLARADLHPWAWVVNDSLAAAGPTSSLLRARAAAEGEHLREVADHAERVAILPTLAIEPSGAERLEQLSHLAPVPVSPTGR</sequence>